<evidence type="ECO:0000313" key="2">
    <source>
        <dbReference type="Proteomes" id="UP000306631"/>
    </source>
</evidence>
<accession>A0A4V3RIS4</accession>
<proteinExistence type="predicted"/>
<gene>
    <name evidence="1" type="ORF">E5352_13995</name>
</gene>
<sequence length="157" mass="17718">MVVISELARIRADGRVIDARMTLDRMIGLGWEPSKVIEVCWRWEGELLRLANHLGLLVMVAPDRQHLAVLWNHDAEGLDATLYVVAGDKRKFTRVPGELMINGNAEAVTYLWFEHPAHASPGTFICICICSRRRDHANYRVDIDAVTASVLSVRPCR</sequence>
<protein>
    <submittedName>
        <fullName evidence="1">Uncharacterized protein</fullName>
    </submittedName>
</protein>
<dbReference type="EMBL" id="SRYW01000012">
    <property type="protein sequence ID" value="TGY33040.1"/>
    <property type="molecule type" value="Genomic_DNA"/>
</dbReference>
<dbReference type="Proteomes" id="UP000306631">
    <property type="component" value="Unassembled WGS sequence"/>
</dbReference>
<reference evidence="1 2" key="1">
    <citation type="submission" date="2019-04" db="EMBL/GenBank/DDBJ databases">
        <title>Microbes associate with the intestines of laboratory mice.</title>
        <authorList>
            <person name="Navarre W."/>
            <person name="Wong E."/>
            <person name="Huang K."/>
            <person name="Tropini C."/>
            <person name="Ng K."/>
            <person name="Yu B."/>
        </authorList>
    </citation>
    <scope>NUCLEOTIDE SEQUENCE [LARGE SCALE GENOMIC DNA]</scope>
    <source>
        <strain evidence="1 2">NM62_B4-13</strain>
    </source>
</reference>
<name>A0A4V3RIS4_STEMA</name>
<organism evidence="1 2">
    <name type="scientific">Stenotrophomonas maltophilia</name>
    <name type="common">Pseudomonas maltophilia</name>
    <name type="synonym">Xanthomonas maltophilia</name>
    <dbReference type="NCBI Taxonomy" id="40324"/>
    <lineage>
        <taxon>Bacteria</taxon>
        <taxon>Pseudomonadati</taxon>
        <taxon>Pseudomonadota</taxon>
        <taxon>Gammaproteobacteria</taxon>
        <taxon>Lysobacterales</taxon>
        <taxon>Lysobacteraceae</taxon>
        <taxon>Stenotrophomonas</taxon>
        <taxon>Stenotrophomonas maltophilia group</taxon>
    </lineage>
</organism>
<dbReference type="RefSeq" id="WP_136005915.1">
    <property type="nucleotide sequence ID" value="NZ_SRYW01000012.1"/>
</dbReference>
<evidence type="ECO:0000313" key="1">
    <source>
        <dbReference type="EMBL" id="TGY33040.1"/>
    </source>
</evidence>
<comment type="caution">
    <text evidence="1">The sequence shown here is derived from an EMBL/GenBank/DDBJ whole genome shotgun (WGS) entry which is preliminary data.</text>
</comment>
<dbReference type="OrthoDB" id="6924224at2"/>
<dbReference type="AlphaFoldDB" id="A0A4V3RIS4"/>